<feature type="region of interest" description="Disordered" evidence="17">
    <location>
        <begin position="556"/>
        <end position="614"/>
    </location>
</feature>
<feature type="region of interest" description="Disordered" evidence="17">
    <location>
        <begin position="263"/>
        <end position="293"/>
    </location>
</feature>
<feature type="region of interest" description="Disordered" evidence="17">
    <location>
        <begin position="1"/>
        <end position="56"/>
    </location>
</feature>
<evidence type="ECO:0000256" key="7">
    <source>
        <dbReference type="ARBA" id="ARBA00022723"/>
    </source>
</evidence>
<feature type="repeat" description="HEAT" evidence="15">
    <location>
        <begin position="3156"/>
        <end position="3193"/>
    </location>
</feature>
<dbReference type="Pfam" id="PF25801">
    <property type="entry name" value="HEAT_GCN1_C_2"/>
    <property type="match status" value="2"/>
</dbReference>
<dbReference type="InterPro" id="IPR034085">
    <property type="entry name" value="TOG"/>
</dbReference>
<dbReference type="PANTHER" id="PTHR23346">
    <property type="entry name" value="TRANSLATIONAL ACTIVATOR GCN1-RELATED"/>
    <property type="match status" value="1"/>
</dbReference>
<evidence type="ECO:0000256" key="6">
    <source>
        <dbReference type="ARBA" id="ARBA00022553"/>
    </source>
</evidence>
<feature type="compositionally biased region" description="Polar residues" evidence="17">
    <location>
        <begin position="518"/>
        <end position="531"/>
    </location>
</feature>
<dbReference type="FunFam" id="2.10.110.10:FF:000018">
    <property type="entry name" value="Paxillin isoform 1"/>
    <property type="match status" value="1"/>
</dbReference>
<keyword evidence="8" id="KW-0677">Repeat</keyword>
<dbReference type="FunFam" id="1.25.10.10:FF:000162">
    <property type="entry name" value="GCN1, eIF2 alpha kinase activator homolog"/>
    <property type="match status" value="1"/>
</dbReference>
<dbReference type="PROSITE" id="PS00478">
    <property type="entry name" value="LIM_DOMAIN_1"/>
    <property type="match status" value="3"/>
</dbReference>
<accession>A0AAD8ZL03</accession>
<feature type="domain" description="LIM zinc-binding" evidence="19">
    <location>
        <begin position="1343"/>
        <end position="1402"/>
    </location>
</feature>
<feature type="compositionally biased region" description="Pro residues" evidence="17">
    <location>
        <begin position="1219"/>
        <end position="1253"/>
    </location>
</feature>
<dbReference type="Pfam" id="PF00412">
    <property type="entry name" value="LIM"/>
    <property type="match status" value="4"/>
</dbReference>
<dbReference type="GO" id="GO:0007155">
    <property type="term" value="P:cell adhesion"/>
    <property type="evidence" value="ECO:0007669"/>
    <property type="project" value="UniProtKB-KW"/>
</dbReference>
<evidence type="ECO:0000256" key="17">
    <source>
        <dbReference type="SAM" id="MobiDB-lite"/>
    </source>
</evidence>
<keyword evidence="13" id="KW-0206">Cytoskeleton</keyword>
<evidence type="ECO:0000256" key="3">
    <source>
        <dbReference type="ARBA" id="ARBA00004544"/>
    </source>
</evidence>
<comment type="caution">
    <text evidence="20">The sequence shown here is derived from an EMBL/GenBank/DDBJ whole genome shotgun (WGS) entry which is preliminary data.</text>
</comment>
<dbReference type="FunFam" id="2.10.110.10:FF:000009">
    <property type="entry name" value="Paxillin isoform 1"/>
    <property type="match status" value="1"/>
</dbReference>
<evidence type="ECO:0000256" key="9">
    <source>
        <dbReference type="ARBA" id="ARBA00022833"/>
    </source>
</evidence>
<feature type="compositionally biased region" description="Low complexity" evidence="17">
    <location>
        <begin position="829"/>
        <end position="842"/>
    </location>
</feature>
<feature type="region of interest" description="Disordered" evidence="17">
    <location>
        <begin position="624"/>
        <end position="643"/>
    </location>
</feature>
<feature type="compositionally biased region" description="Low complexity" evidence="17">
    <location>
        <begin position="786"/>
        <end position="798"/>
    </location>
</feature>
<feature type="compositionally biased region" description="Pro residues" evidence="17">
    <location>
        <begin position="1193"/>
        <end position="1206"/>
    </location>
</feature>
<dbReference type="GO" id="GO:0046872">
    <property type="term" value="F:metal ion binding"/>
    <property type="evidence" value="ECO:0007669"/>
    <property type="project" value="UniProtKB-KW"/>
</dbReference>
<dbReference type="GO" id="GO:0006417">
    <property type="term" value="P:regulation of translation"/>
    <property type="evidence" value="ECO:0007669"/>
    <property type="project" value="TreeGrafter"/>
</dbReference>
<reference evidence="20" key="1">
    <citation type="submission" date="2023-03" db="EMBL/GenBank/DDBJ databases">
        <title>Electrophorus voltai genome.</title>
        <authorList>
            <person name="Bian C."/>
        </authorList>
    </citation>
    <scope>NUCLEOTIDE SEQUENCE</scope>
    <source>
        <strain evidence="20">CB-2022</strain>
        <tissue evidence="20">Muscle</tissue>
    </source>
</reference>
<dbReference type="InterPro" id="IPR021133">
    <property type="entry name" value="HEAT_type_2"/>
</dbReference>
<feature type="compositionally biased region" description="Low complexity" evidence="17">
    <location>
        <begin position="701"/>
        <end position="710"/>
    </location>
</feature>
<dbReference type="InterPro" id="IPR016024">
    <property type="entry name" value="ARM-type_fold"/>
</dbReference>
<feature type="transmembrane region" description="Helical" evidence="18">
    <location>
        <begin position="3868"/>
        <end position="3887"/>
    </location>
</feature>
<comment type="similarity">
    <text evidence="4">Belongs to the GCN1 family.</text>
</comment>
<sequence length="4425" mass="478235">ASSQNAAAEEKLVGQEDNESGQNLAMPEMASCSMSWTPRRHPPTPLGQPSSPEELTVPPLYPRSSFPGSLPICSQLSRRSVLYNRRPKQGVTRCLSLRGNGGGVPSRASPSVVRHSESALPLLSWWVELVAQPAVANWPEQAGPVVALSEFGRAPAVGMRTHPRAPLLCGPFLWPLGEGMPGILCSHSDIPIRLRAGADDHLHKHGRLKKTQGFLNGHVIRGAFNRYSLLEAADVPGQAARRCQSVARVAVVIFMAPGNGLRSRTAGSGRDINSSCSGTHARKAPSNCGPGSDVQGAGHRIAVILTATLSDTFPSKGAQAQLARIRREFGNKLKDPTPSGRRESTVLFAAVRQEACAPSGRFKRALGMALEATLKPNRKPGNPRARYEHCTGQGTIGDHTAFAVPTLNGDLSPPADALLADLESSTAHISKCPVFLPDETPYSFPSGGGSLIHDDSAPPPVPPPPSSEALNGSLQNQSDSRDSSQQSLGSLQRSALSRNSRSPPASSHSEEDHVYSFPNKQKPSESSTAAMSSALGSNLSELDRLLLELNAVQQSTPSFSTTEDAAPPLPTCSSAHYIQENGAHPGVKLSAGTADKPQRNGTKGPEEGRPTVESLLSELECSIPAPAHLDAPSEQQGRMSATSATRELDELMACLSDFKVQSNPSSLGSLNSEPLFDQSSSFSTVVEVHSPPATITPVCSPPSKSASYSPLPSPPEALELHIVEDSTEAGATTSSSVAKSIPSSPLFASLAFVPPSSRRSPAAQPGSVADASASALNAELESLAALSRTTSTSTVSSSNPGDGGRCPAGPESPSVSAGIKSVSPPTCMSSSKPPTLSSLPASRKTPEGVSPSVPLASNGLHHVTSPEPKPAAPSTSATTVPIALTLSDSLIIQSPSPPKHASSHLTTPPMVPKVSSPRPQAEQPESVTVTPRPPPPLGLEAPALEHSLDDALDDLLAMSFGKPGGGVPGTASAAPKPNLAARPAVFEEVIVSVDRRVTQPDMHVESEAGDGLLEDQSDCRSELLDWADVELKLPYDGADGSVTPVTEASWMDDSLTPSSCPGTPDAQIDMPSLQPTSPMDRISASGHIKSVIRRTKETPNVHPMYRDGLIRRKMGPLIFHKSSSQDRLIEELQGKLGIARKERPKKQPDDWLTEGVIVMSNPKRSWEDHSREVDKIIIPPESPLPQRKVILPPQSPPAPRLPPPAEPPKRPAPARDAPAPAPALPPPPPPPAPSPPPRQLTPPPASLNPPAPEPVQRLKPNPTPPPAPPSPPALVLPPSVLVSVGCQTEYDPLFPPMQVQAWALWLIMAQGKGPNTQVNKLDNMLGSLQSDLHKLGVQTVAKGVCGACCKPIVGQVVTAMGRTWHPEHFVCTHCQEEIGSRNFFERDGQPYCERDYHHLFSPRCYYCNGPILDKVVTALDRTWHPEHFFCAQCGAFFGPEGFHEKDGKAYCRKDYFDLFAPKCGGCARAILENYISALNSLWHPECFVCRECFTPFVNGSFFEHDGQPYCEVHYHERRGSLCSGCQKPITGRCITAMGKKFHPEHFVCAFCLKQLNKGTFKEQNDKPYCHGCFIKLFNCYVPKGLVGPNGVSDTLKKFAVKVTTSSVKERREVFGELKECISGKSLPEPAIKGLCKLFCLTLHRYRDAPSRQAVMSVIDLLVQSQPDAVAAYLPPGLLCCGVVSKGVAPGKSSASGACCALLWTCLVARKAFPSTEKREGPHWKKLVEVQSLLHAEVVGGASRNAIKSVTKRLNKLWKDSPCLVDQYMATLLSLEPNPSSMPLLAACVDAAATQRDLATIDKHKAALLDLYTKTVLMSKTRPQQHILDRSGPLLRHVTHAEFKELLLPTLQKALLRSPENCIQTISSMLDQLTLDLSQYAMDIGKGLASQLKASNAELMEQAVQAVQNLAQQCSDPSAVHDLVKHLFSILTGSEGKLTAVAQKMNVLSGLGGCSHHAVSGPSGQALSSSVAVLFIPLLQQEVHEGTLVHAVAVMSRWTTRLTVDVPAALRDWLKKAFTLKTSTSPVRHTYLQAMLGVFKGDALSQAVDFVPLLVQVVEKAAAQSSQHALLTEGVAASLLLARLSTLNSLPEAKLASFWNLILDEKKPLFTTEKFLSQASEEALCTVLQLCERLFLDQPHRLNNSKAQMYHRALASVLLCRVWRVRKCAQQSVKKLLSSLGGSGLAHGLLGELRVLINKHTVGLLFHGNVLPLEALQTEAGETSELGRTYVPPRVLLEALCTICSAAGQWGDPAEAKKLALDLLVVSHHPSIAAVAARRDLWPVLLASMKIDAAEFIDSHLKRILPLLLEGNADTQAARNAVGELSALSPDKLLPHVMEHVTRALSNPALGRVMQQEYAILHTPEGELYDKSIIMSAQQESGKKGNMKRENKAYSFKEQIIELELQEVRAMGPIHHAQRGVALPPFTSVSALQEMKKKKGIKEQVQLTSKQREMMQNQLEKESAVRTRLQGLDMDLRHAVGLLEAIMARRPPWVSHHLPGVLQALLPLLRSPLAAPRVHATFLRTGTCLLPKELHHLAILVGHVTLRLLKPECELDPAWAQEDLDTATQRTVFLLHTHTVPQREGKADVRPLSAPAFSFCFPLLQAVLQQGGAGAADERDLLATRALQTLLAHAGLRSSSAPDAPIDEGGPELLPRADMLRLLTRVIGTAAPRLQVLAADCLTAVCASAGGQDGCALAEQAEVDVLLGALLSPCFSVRDAALRGLLEMELALPTDSCEPAGLNVLRRLWVAKFDVQEEGRVLAGRLWQALCLELVPELCVLLIGDVTHHEESVRAAVAEALASAVGRYPQQSPDVLARLTELYQQKLYRPPPVLDALGRVISEAPPDQWEARCGIALALSKLAEYLDESQVTPVFLFFVPDALNDRHEDVRRAMLDAALSVLNAHGKDNVNSLLPVFEEFLRSAPQDASYDSVRQSVVILMGSLAKHLDKSDPKVKPIVAKLITALSTPSQQVQESVAGCLPPLVPAIKEDAGDMVRKLLQLLLDSDKYAERKGAAYGLAGLVKGLGILSLKQQDIMTTLTDAIQDKKNSRRREGALFAFEMLCNMLGKLFEPYVVHVLPHLLLCFGDGNQYVREAADDCAKAVMRNLSAHGVKLVLPSLLVALEEESWRTKAGSVELLGAMAFCAPKQLSSCLPSIVPKLTEVLTDSHVKVQRAGQQALRQIGSVIRNPEIQAITPVLLDALTDPSHRTQHCLQTLLDTKFVHFIDAPSLALIMPIVQRAFQDRSTDTRKMAAQIIGNMYSLTDQKDLSPYLPSVIPGLKASLLDPVPEVRTVSAKALGAMVKGMGESCFDDLLPWLMDTLASEQSSVDRSGAAQGLAEVMAGLGVEKLDKLMPDVVQTASKVDIASHVRDGYIMMFIYLPLTFGEKFTPYVGPIIPCILKALADENEYVRDTALRAGQRIISMYAETAIALLLPELEQGLFHDLWRIRFSSVQLLGDLLFHISGVSGKMTTETASEDDNFGTAQSNKAIIGALGAERRNRVLSGLYMGRSDTQLVVRQASLHVWKIVVSNTPRTLREILPTLFTLLLGFLASTCPDKRTIAARTLGDLVRKLGEKILPEIIPILEDGLRSEKSDERQGVCIGLSEIMKSTSKDAVLVFSESLVPTVRKALCDPLEEVREAAAKTFEQLHATIGHQALDDILPALLRQLEDEETAEFALDGLKQVMAVKSRSVLPYLVPKLTAPPANTRVLAFLSSVTGDALTRHLGVILPALLLALKDKLGTEEGPQKLANGPRPVMSSAQELSSCQTVILSVEDEAGQRIIIEDLLEATRGADAGLREASVTILNAYFSRTRLDYSAHTRALLSGLVRLLNDPSAEVLTQSWDTINSITKVRRLRSTVSLRGLGEGVYLFFFVLFFVVLIVVGALSDDLSLQKLDAASQLALIDDLHRDIRSAAAEVKGDRLPGFCLPKKGVTCILPVLREGLLTGSPEQKEEAARALGAVIRLTSAEALRPSVVNITGPLIRILGDRFTWTVKTALLETLTLLLRKVGIVLKPFLPQLQTTFLKALQDSSRGVRLRAAEALGQLVAIHTKVDPLFAEQLSAIRNADDSGVRETMLQALRFVIQGAGAKVDAGIRKNITTTLLGMLGHDEDATRMASAGCVGVLCAFLSEEELKSVLQQHVLVAYGVRNPSPTADVSGVDWMVRHGRSLALAIAVKSAPEQMASPEYSAAVLEAILSSATADRIPIACSGIRAMGYLMRHQLRSGGGGAVSPRVSAQFVKVSLRTNPLFSSIGNSRTRYGERLTDLRDDLSPLLLPSSLQCLQNQSSDIRLVAERVLWWAFRDADTPALEPGLAKPLIKALLDNTKDKNTSVRAQSEHTLVSTLRLRQGDADMQVRTRSPVHAPRRSSSWYHWLCDLYKCRHNISAILDLASNELLSECYRRSLKKISGLPDSNEEIDDTILT</sequence>
<dbReference type="Pfam" id="PF24984">
    <property type="entry name" value="HEAT_EF3_GNC1"/>
    <property type="match status" value="1"/>
</dbReference>
<evidence type="ECO:0000256" key="18">
    <source>
        <dbReference type="SAM" id="Phobius"/>
    </source>
</evidence>
<evidence type="ECO:0000256" key="14">
    <source>
        <dbReference type="ARBA" id="ARBA00023808"/>
    </source>
</evidence>
<evidence type="ECO:0000256" key="16">
    <source>
        <dbReference type="PROSITE-ProRule" id="PRU00125"/>
    </source>
</evidence>
<keyword evidence="6" id="KW-0597">Phosphoprotein</keyword>
<name>A0AAD8ZL03_9TELE</name>
<protein>
    <recommendedName>
        <fullName evidence="14">Paxillin</fullName>
    </recommendedName>
</protein>
<feature type="repeat" description="HEAT" evidence="15">
    <location>
        <begin position="3623"/>
        <end position="3660"/>
    </location>
</feature>
<keyword evidence="18" id="KW-1133">Transmembrane helix</keyword>
<dbReference type="GO" id="GO:0005829">
    <property type="term" value="C:cytosol"/>
    <property type="evidence" value="ECO:0007669"/>
    <property type="project" value="TreeGrafter"/>
</dbReference>
<dbReference type="GO" id="GO:0034198">
    <property type="term" value="P:cellular response to amino acid starvation"/>
    <property type="evidence" value="ECO:0007669"/>
    <property type="project" value="TreeGrafter"/>
</dbReference>
<feature type="domain" description="LIM zinc-binding" evidence="19">
    <location>
        <begin position="1403"/>
        <end position="1460"/>
    </location>
</feature>
<evidence type="ECO:0000259" key="19">
    <source>
        <dbReference type="PROSITE" id="PS50023"/>
    </source>
</evidence>
<evidence type="ECO:0000256" key="11">
    <source>
        <dbReference type="ARBA" id="ARBA00022949"/>
    </source>
</evidence>
<dbReference type="EMBL" id="JAROKS010000009">
    <property type="protein sequence ID" value="KAK1801357.1"/>
    <property type="molecule type" value="Genomic_DNA"/>
</dbReference>
<evidence type="ECO:0000256" key="15">
    <source>
        <dbReference type="PROSITE-ProRule" id="PRU00103"/>
    </source>
</evidence>
<dbReference type="Proteomes" id="UP001239994">
    <property type="component" value="Unassembled WGS sequence"/>
</dbReference>
<dbReference type="GO" id="GO:0005938">
    <property type="term" value="C:cell cortex"/>
    <property type="evidence" value="ECO:0007669"/>
    <property type="project" value="UniProtKB-SubCell"/>
</dbReference>
<proteinExistence type="inferred from homology"/>
<evidence type="ECO:0000256" key="13">
    <source>
        <dbReference type="ARBA" id="ARBA00023212"/>
    </source>
</evidence>
<dbReference type="PANTHER" id="PTHR23346:SF7">
    <property type="entry name" value="STALLED RIBOSOME SENSOR GCN1"/>
    <property type="match status" value="1"/>
</dbReference>
<dbReference type="InterPro" id="IPR011989">
    <property type="entry name" value="ARM-like"/>
</dbReference>
<feature type="region of interest" description="Disordered" evidence="17">
    <location>
        <begin position="786"/>
        <end position="941"/>
    </location>
</feature>
<evidence type="ECO:0000313" key="21">
    <source>
        <dbReference type="Proteomes" id="UP001239994"/>
    </source>
</evidence>
<organism evidence="20 21">
    <name type="scientific">Electrophorus voltai</name>
    <dbReference type="NCBI Taxonomy" id="2609070"/>
    <lineage>
        <taxon>Eukaryota</taxon>
        <taxon>Metazoa</taxon>
        <taxon>Chordata</taxon>
        <taxon>Craniata</taxon>
        <taxon>Vertebrata</taxon>
        <taxon>Euteleostomi</taxon>
        <taxon>Actinopterygii</taxon>
        <taxon>Neopterygii</taxon>
        <taxon>Teleostei</taxon>
        <taxon>Ostariophysi</taxon>
        <taxon>Gymnotiformes</taxon>
        <taxon>Gymnotoidei</taxon>
        <taxon>Gymnotidae</taxon>
        <taxon>Electrophorus</taxon>
    </lineage>
</organism>
<dbReference type="SMART" id="SM00567">
    <property type="entry name" value="EZ_HEAT"/>
    <property type="match status" value="6"/>
</dbReference>
<dbReference type="Pfam" id="PF23271">
    <property type="entry name" value="HEAT_GCN1"/>
    <property type="match status" value="1"/>
</dbReference>
<dbReference type="FunFam" id="1.25.10.10:FF:000090">
    <property type="entry name" value="eIF-2-alpha kinase activator GCN1"/>
    <property type="match status" value="1"/>
</dbReference>
<dbReference type="CDD" id="cd09411">
    <property type="entry name" value="LIM4_Paxillin"/>
    <property type="match status" value="1"/>
</dbReference>
<keyword evidence="5" id="KW-0963">Cytoplasm</keyword>
<dbReference type="CDD" id="cd09336">
    <property type="entry name" value="LIM1_Paxillin_like"/>
    <property type="match status" value="1"/>
</dbReference>
<feature type="region of interest" description="Disordered" evidence="17">
    <location>
        <begin position="1159"/>
        <end position="1272"/>
    </location>
</feature>
<keyword evidence="18" id="KW-0812">Transmembrane</keyword>
<dbReference type="Pfam" id="PF24987">
    <property type="entry name" value="HEAT_EF3_N"/>
    <property type="match status" value="2"/>
</dbReference>
<dbReference type="FunFam" id="1.25.10.10:FF:000096">
    <property type="entry name" value="eIF-2-alpha kinase activator gcn1"/>
    <property type="match status" value="1"/>
</dbReference>
<feature type="domain" description="LIM zinc-binding" evidence="19">
    <location>
        <begin position="1521"/>
        <end position="1579"/>
    </location>
</feature>
<evidence type="ECO:0000256" key="5">
    <source>
        <dbReference type="ARBA" id="ARBA00022490"/>
    </source>
</evidence>
<feature type="repeat" description="HEAT" evidence="15">
    <location>
        <begin position="3395"/>
        <end position="3431"/>
    </location>
</feature>
<feature type="repeat" description="HEAT" evidence="15">
    <location>
        <begin position="3233"/>
        <end position="3271"/>
    </location>
</feature>
<dbReference type="FunFam" id="2.10.110.10:FF:000008">
    <property type="entry name" value="Paxillin isoform 1"/>
    <property type="match status" value="1"/>
</dbReference>
<feature type="compositionally biased region" description="Low complexity" evidence="17">
    <location>
        <begin position="473"/>
        <end position="498"/>
    </location>
</feature>
<comment type="subcellular location">
    <subcellularLocation>
        <location evidence="2">Cell junction</location>
        <location evidence="2">Focal adhesion</location>
    </subcellularLocation>
    <subcellularLocation>
        <location evidence="3">Cytoplasm</location>
        <location evidence="3">Cell cortex</location>
    </subcellularLocation>
    <subcellularLocation>
        <location evidence="1">Cytoplasm</location>
        <location evidence="1">Cytoskeleton</location>
    </subcellularLocation>
</comment>
<dbReference type="Gene3D" id="2.10.110.10">
    <property type="entry name" value="Cysteine Rich Protein"/>
    <property type="match status" value="4"/>
</dbReference>
<feature type="compositionally biased region" description="Basic and acidic residues" evidence="17">
    <location>
        <begin position="1164"/>
        <end position="1175"/>
    </location>
</feature>
<dbReference type="GO" id="GO:0005856">
    <property type="term" value="C:cytoskeleton"/>
    <property type="evidence" value="ECO:0007669"/>
    <property type="project" value="UniProtKB-SubCell"/>
</dbReference>
<dbReference type="InterPro" id="IPR047072">
    <property type="entry name" value="Paxillin_Lim_dom2"/>
</dbReference>
<evidence type="ECO:0000256" key="12">
    <source>
        <dbReference type="ARBA" id="ARBA00023038"/>
    </source>
</evidence>
<evidence type="ECO:0000256" key="4">
    <source>
        <dbReference type="ARBA" id="ARBA00007366"/>
    </source>
</evidence>
<dbReference type="InterPro" id="IPR004155">
    <property type="entry name" value="PBS_lyase_HEAT"/>
</dbReference>
<dbReference type="Gene3D" id="1.25.10.10">
    <property type="entry name" value="Leucine-rich Repeat Variant"/>
    <property type="match status" value="6"/>
</dbReference>
<dbReference type="GO" id="GO:0019887">
    <property type="term" value="F:protein kinase regulator activity"/>
    <property type="evidence" value="ECO:0007669"/>
    <property type="project" value="TreeGrafter"/>
</dbReference>
<feature type="domain" description="LIM zinc-binding" evidence="19">
    <location>
        <begin position="1461"/>
        <end position="1520"/>
    </location>
</feature>
<dbReference type="InterPro" id="IPR001904">
    <property type="entry name" value="Paxillin_Lim_dom4"/>
</dbReference>
<keyword evidence="7 16" id="KW-0479">Metal-binding</keyword>
<dbReference type="InterPro" id="IPR056810">
    <property type="entry name" value="GNC1-like_N"/>
</dbReference>
<feature type="compositionally biased region" description="Polar residues" evidence="17">
    <location>
        <begin position="633"/>
        <end position="643"/>
    </location>
</feature>
<feature type="compositionally biased region" description="Pro residues" evidence="17">
    <location>
        <begin position="457"/>
        <end position="466"/>
    </location>
</feature>
<dbReference type="Pfam" id="PF03535">
    <property type="entry name" value="Paxillin"/>
    <property type="match status" value="1"/>
</dbReference>
<dbReference type="SMART" id="SM00132">
    <property type="entry name" value="LIM"/>
    <property type="match status" value="4"/>
</dbReference>
<dbReference type="InterPro" id="IPR047075">
    <property type="entry name" value="Paxillin_TGFB1I1_LIM_dom1"/>
</dbReference>
<keyword evidence="10" id="KW-0130">Cell adhesion</keyword>
<keyword evidence="9 16" id="KW-0862">Zinc</keyword>
<dbReference type="CDD" id="cd09407">
    <property type="entry name" value="LIM2_Paxillin"/>
    <property type="match status" value="1"/>
</dbReference>
<dbReference type="Pfam" id="PF24993">
    <property type="entry name" value="GNC1_N"/>
    <property type="match status" value="1"/>
</dbReference>
<evidence type="ECO:0000256" key="1">
    <source>
        <dbReference type="ARBA" id="ARBA00004245"/>
    </source>
</evidence>
<gene>
    <name evidence="20" type="ORF">P4O66_023037</name>
</gene>
<dbReference type="PROSITE" id="PS50023">
    <property type="entry name" value="LIM_DOMAIN_2"/>
    <property type="match status" value="4"/>
</dbReference>
<evidence type="ECO:0000313" key="20">
    <source>
        <dbReference type="EMBL" id="KAK1801357.1"/>
    </source>
</evidence>
<feature type="region of interest" description="Disordered" evidence="17">
    <location>
        <begin position="692"/>
        <end position="741"/>
    </location>
</feature>
<keyword evidence="11" id="KW-0965">Cell junction</keyword>
<feature type="non-terminal residue" evidence="20">
    <location>
        <position position="4425"/>
    </location>
</feature>
<keyword evidence="18" id="KW-0472">Membrane</keyword>
<dbReference type="SMART" id="SM01349">
    <property type="entry name" value="TOG"/>
    <property type="match status" value="1"/>
</dbReference>
<feature type="compositionally biased region" description="Pro residues" evidence="17">
    <location>
        <begin position="1261"/>
        <end position="1272"/>
    </location>
</feature>
<feature type="repeat" description="HEAT" evidence="15">
    <location>
        <begin position="3275"/>
        <end position="3313"/>
    </location>
</feature>
<evidence type="ECO:0000256" key="2">
    <source>
        <dbReference type="ARBA" id="ARBA00004246"/>
    </source>
</evidence>
<dbReference type="SUPFAM" id="SSF48371">
    <property type="entry name" value="ARM repeat"/>
    <property type="match status" value="4"/>
</dbReference>
<dbReference type="CDD" id="cd09338">
    <property type="entry name" value="LIM3_Paxillin_like"/>
    <property type="match status" value="1"/>
</dbReference>
<evidence type="ECO:0000256" key="8">
    <source>
        <dbReference type="ARBA" id="ARBA00022737"/>
    </source>
</evidence>
<dbReference type="SUPFAM" id="SSF57716">
    <property type="entry name" value="Glucocorticoid receptor-like (DNA-binding domain)"/>
    <property type="match status" value="5"/>
</dbReference>
<dbReference type="InterPro" id="IPR001781">
    <property type="entry name" value="Znf_LIM"/>
</dbReference>
<dbReference type="InterPro" id="IPR057546">
    <property type="entry name" value="HEAT_GCN1"/>
</dbReference>
<keyword evidence="12 16" id="KW-0440">LIM domain</keyword>
<dbReference type="FunFam" id="2.10.110.10:FF:000012">
    <property type="entry name" value="Paxillin isoform 1"/>
    <property type="match status" value="1"/>
</dbReference>
<evidence type="ECO:0000256" key="10">
    <source>
        <dbReference type="ARBA" id="ARBA00022889"/>
    </source>
</evidence>
<dbReference type="PROSITE" id="PS50077">
    <property type="entry name" value="HEAT_REPEAT"/>
    <property type="match status" value="5"/>
</dbReference>
<feature type="region of interest" description="Disordered" evidence="17">
    <location>
        <begin position="445"/>
        <end position="535"/>
    </location>
</feature>
<keyword evidence="21" id="KW-1185">Reference proteome</keyword>
<dbReference type="GO" id="GO:0005925">
    <property type="term" value="C:focal adhesion"/>
    <property type="evidence" value="ECO:0007669"/>
    <property type="project" value="UniProtKB-SubCell"/>
</dbReference>